<dbReference type="PANTHER" id="PTHR22939:SF129">
    <property type="entry name" value="SERINE PROTEASE HTRA2, MITOCHONDRIAL"/>
    <property type="match status" value="1"/>
</dbReference>
<dbReference type="InterPro" id="IPR001940">
    <property type="entry name" value="Peptidase_S1C"/>
</dbReference>
<comment type="caution">
    <text evidence="3">The sequence shown here is derived from an EMBL/GenBank/DDBJ whole genome shotgun (WGS) entry which is preliminary data.</text>
</comment>
<keyword evidence="4" id="KW-1185">Reference proteome</keyword>
<dbReference type="Gene3D" id="2.40.10.120">
    <property type="match status" value="1"/>
</dbReference>
<reference evidence="4" key="1">
    <citation type="submission" date="2023-07" db="EMBL/GenBank/DDBJ databases">
        <title>30 novel species of actinomycetes from the DSMZ collection.</title>
        <authorList>
            <person name="Nouioui I."/>
        </authorList>
    </citation>
    <scope>NUCLEOTIDE SEQUENCE [LARGE SCALE GENOMIC DNA]</scope>
    <source>
        <strain evidence="4">DSM 41886</strain>
    </source>
</reference>
<sequence>MADMSAQPAPSAPPVPPVPPEPPTRHAAARRARTPVALLAAVAIAAAAVGGGTAALLDRPQGTEQTAGSAAQGTGTSVSVETDGTVASVAEAVAPSVVEISAGSSGGSGVILSADGTILTNNHVVAGSGTAEVTFHDGSTATATVTGTDPDSDLAVIEVEGVDDLKPAVLGDSSEVAVGDEVVAIGSPEGLTGTVTSGIVSALDREVTVSEENGPGGGPGGPGGQQVGAGTTTYRAIQTDAALNHGNSGGALVNMAGEIIGINSAMYGTSQGAGSSGLGFAIPVDTVRDVLGSMGTSV</sequence>
<name>A0ABU2RZ39_9ACTN</name>
<organism evidence="3 4">
    <name type="scientific">Streptomyces johnsoniae</name>
    <dbReference type="NCBI Taxonomy" id="3075532"/>
    <lineage>
        <taxon>Bacteria</taxon>
        <taxon>Bacillati</taxon>
        <taxon>Actinomycetota</taxon>
        <taxon>Actinomycetes</taxon>
        <taxon>Kitasatosporales</taxon>
        <taxon>Streptomycetaceae</taxon>
        <taxon>Streptomyces</taxon>
    </lineage>
</organism>
<keyword evidence="2" id="KW-0472">Membrane</keyword>
<dbReference type="InterPro" id="IPR009003">
    <property type="entry name" value="Peptidase_S1_PA"/>
</dbReference>
<proteinExistence type="predicted"/>
<dbReference type="PANTHER" id="PTHR22939">
    <property type="entry name" value="SERINE PROTEASE FAMILY S1C HTRA-RELATED"/>
    <property type="match status" value="1"/>
</dbReference>
<gene>
    <name evidence="3" type="ORF">RM779_05355</name>
</gene>
<evidence type="ECO:0000313" key="3">
    <source>
        <dbReference type="EMBL" id="MDT0442028.1"/>
    </source>
</evidence>
<dbReference type="PRINTS" id="PR00834">
    <property type="entry name" value="PROTEASES2C"/>
</dbReference>
<dbReference type="RefSeq" id="WP_311616280.1">
    <property type="nucleotide sequence ID" value="NZ_JAVREV010000002.1"/>
</dbReference>
<protein>
    <submittedName>
        <fullName evidence="3">Trypsin-like peptidase domain-containing protein</fullName>
    </submittedName>
</protein>
<dbReference type="SUPFAM" id="SSF50494">
    <property type="entry name" value="Trypsin-like serine proteases"/>
    <property type="match status" value="1"/>
</dbReference>
<dbReference type="EMBL" id="JAVREV010000002">
    <property type="protein sequence ID" value="MDT0442028.1"/>
    <property type="molecule type" value="Genomic_DNA"/>
</dbReference>
<feature type="transmembrane region" description="Helical" evidence="2">
    <location>
        <begin position="36"/>
        <end position="57"/>
    </location>
</feature>
<feature type="compositionally biased region" description="Pro residues" evidence="1">
    <location>
        <begin position="10"/>
        <end position="22"/>
    </location>
</feature>
<keyword evidence="2" id="KW-1133">Transmembrane helix</keyword>
<feature type="region of interest" description="Disordered" evidence="1">
    <location>
        <begin position="1"/>
        <end position="31"/>
    </location>
</feature>
<keyword evidence="2" id="KW-0812">Transmembrane</keyword>
<evidence type="ECO:0000256" key="2">
    <source>
        <dbReference type="SAM" id="Phobius"/>
    </source>
</evidence>
<dbReference type="Proteomes" id="UP001183615">
    <property type="component" value="Unassembled WGS sequence"/>
</dbReference>
<dbReference type="Pfam" id="PF13365">
    <property type="entry name" value="Trypsin_2"/>
    <property type="match status" value="1"/>
</dbReference>
<feature type="compositionally biased region" description="Gly residues" evidence="1">
    <location>
        <begin position="214"/>
        <end position="227"/>
    </location>
</feature>
<evidence type="ECO:0000313" key="4">
    <source>
        <dbReference type="Proteomes" id="UP001183615"/>
    </source>
</evidence>
<accession>A0ABU2RZ39</accession>
<evidence type="ECO:0000256" key="1">
    <source>
        <dbReference type="SAM" id="MobiDB-lite"/>
    </source>
</evidence>
<feature type="region of interest" description="Disordered" evidence="1">
    <location>
        <begin position="209"/>
        <end position="229"/>
    </location>
</feature>